<accession>A0ABN8TQG8</accession>
<comment type="caution">
    <text evidence="1">The sequence shown here is derived from an EMBL/GenBank/DDBJ whole genome shotgun (WGS) entry which is preliminary data.</text>
</comment>
<dbReference type="Proteomes" id="UP001152658">
    <property type="component" value="Unassembled WGS sequence"/>
</dbReference>
<proteinExistence type="predicted"/>
<gene>
    <name evidence="1" type="ORF">VAE063_150006</name>
</gene>
<sequence length="249" mass="28475">MLFWTPDIPDELNNWLNSATDRTLCCEVNPWNCAGSSEFETRIAENAQCLCIPITIRGDQVEDIIHTIWQYISPNKSWVGNFIDKNHEVRRDALHQQLGSGEIPDLGIYDCADLLSQINTPTILCIRTGGTIPNYLMIWVDYMIRYTSIKIIILHPNAVRKGEQLKHLHNLTLPELTESSVLDACMGAVYRLTGKHMQRSELDTAFTISHTLNEFISIVQTSIMSQCPLETLLSPTGKLRLMREHRYQF</sequence>
<evidence type="ECO:0000313" key="1">
    <source>
        <dbReference type="EMBL" id="CAH8205562.1"/>
    </source>
</evidence>
<organism evidence="1 2">
    <name type="scientific">Vibrio aestuarianus</name>
    <dbReference type="NCBI Taxonomy" id="28171"/>
    <lineage>
        <taxon>Bacteria</taxon>
        <taxon>Pseudomonadati</taxon>
        <taxon>Pseudomonadota</taxon>
        <taxon>Gammaproteobacteria</taxon>
        <taxon>Vibrionales</taxon>
        <taxon>Vibrionaceae</taxon>
        <taxon>Vibrio</taxon>
    </lineage>
</organism>
<protein>
    <submittedName>
        <fullName evidence="1">Uncharacterized protein</fullName>
    </submittedName>
</protein>
<name>A0ABN8TQG8_9VIBR</name>
<evidence type="ECO:0000313" key="2">
    <source>
        <dbReference type="Proteomes" id="UP001152658"/>
    </source>
</evidence>
<keyword evidence="2" id="KW-1185">Reference proteome</keyword>
<dbReference type="EMBL" id="CALYLK010000048">
    <property type="protein sequence ID" value="CAH8205562.1"/>
    <property type="molecule type" value="Genomic_DNA"/>
</dbReference>
<reference evidence="1" key="1">
    <citation type="submission" date="2022-06" db="EMBL/GenBank/DDBJ databases">
        <authorList>
            <person name="Goudenege D."/>
            <person name="Le Roux F."/>
        </authorList>
    </citation>
    <scope>NUCLEOTIDE SEQUENCE</scope>
    <source>
        <strain evidence="1">12-063</strain>
    </source>
</reference>